<feature type="transmembrane region" description="Helical" evidence="17">
    <location>
        <begin position="1195"/>
        <end position="1219"/>
    </location>
</feature>
<feature type="transmembrane region" description="Helical" evidence="17">
    <location>
        <begin position="585"/>
        <end position="605"/>
    </location>
</feature>
<feature type="domain" description="EF-hand" evidence="19">
    <location>
        <begin position="1020"/>
        <end position="1055"/>
    </location>
</feature>
<accession>A0A103YK30</accession>
<dbReference type="EMBL" id="LEKV01001019">
    <property type="protein sequence ID" value="KVI10462.1"/>
    <property type="molecule type" value="Genomic_DNA"/>
</dbReference>
<dbReference type="InterPro" id="IPR002048">
    <property type="entry name" value="EF_hand_dom"/>
</dbReference>
<dbReference type="AlphaFoldDB" id="A0A103YK30"/>
<keyword evidence="8" id="KW-0479">Metal-binding</keyword>
<keyword evidence="16" id="KW-0739">Sodium transport</keyword>
<feature type="transmembrane region" description="Helical" evidence="17">
    <location>
        <begin position="145"/>
        <end position="171"/>
    </location>
</feature>
<dbReference type="PROSITE" id="PS00018">
    <property type="entry name" value="EF_HAND_1"/>
    <property type="match status" value="4"/>
</dbReference>
<dbReference type="GO" id="GO:0005886">
    <property type="term" value="C:plasma membrane"/>
    <property type="evidence" value="ECO:0007669"/>
    <property type="project" value="UniProtKB-SubCell"/>
</dbReference>
<comment type="subcellular location">
    <subcellularLocation>
        <location evidence="1">Cell membrane</location>
        <topology evidence="1">Multi-pass membrane protein</topology>
    </subcellularLocation>
</comment>
<keyword evidence="9" id="KW-0677">Repeat</keyword>
<evidence type="ECO:0000256" key="12">
    <source>
        <dbReference type="ARBA" id="ARBA00023016"/>
    </source>
</evidence>
<feature type="transmembrane region" description="Helical" evidence="17">
    <location>
        <begin position="694"/>
        <end position="712"/>
    </location>
</feature>
<feature type="transmembrane region" description="Helical" evidence="17">
    <location>
        <begin position="836"/>
        <end position="856"/>
    </location>
</feature>
<gene>
    <name evidence="20" type="ORF">Ccrd_011128</name>
</gene>
<feature type="transmembrane region" description="Helical" evidence="17">
    <location>
        <begin position="918"/>
        <end position="940"/>
    </location>
</feature>
<dbReference type="InterPro" id="IPR018247">
    <property type="entry name" value="EF_Hand_1_Ca_BS"/>
</dbReference>
<evidence type="ECO:0000256" key="1">
    <source>
        <dbReference type="ARBA" id="ARBA00004651"/>
    </source>
</evidence>
<feature type="transmembrane region" description="Helical" evidence="17">
    <location>
        <begin position="104"/>
        <end position="125"/>
    </location>
</feature>
<sequence length="1222" mass="136161">MGKFKKLACYTSFLLILLAVEVRGRFLHSTASELISDGEDDLAQGEGSSSLRFKGVDSSEEHCEQMYGFLPCSENLLGHLFLIVVYEYLLYHGEGYVASGGKRIFKILGPGVFGASAFQVLGFLPESLILLVTGLMNTKDVAQEYVLTGVGLLAGSTIFLLTLLWGTCVIIGRQDFSSESGSNPTLVPTRSPYKKLHSFLTGSGVITDPETSSTAQIMLISVIPFMFLMIPKLFGMTYTVRGYIFIITLLVSVTFLLVYFIYQVFEPSIQKRRLSYVKHEHLVLDILKHLQEHTAEKILTEDGLPNMAAIKSLFTKIDQDGDAYISFPELKELLQDIKFRQTWNKEKTIEEVMKEFDHDGDTKVTIDEFIDRFTKWLDETKSAVSKPYRSLDSWKDLYQVVQPWVQTKRKEQETMKVLVSEIISHAKNTPLGSFYKEDGTPNVSAIKRLFESLDVNKDNSVSLSELKQLMMDVDFGKTSWNVDEATSHIMEDLDRSGDQQIDEEEFVDGFRELLNTSNDQMSPKTPGPKDISRKPWEKWEDYGEDRSGWAWTKAIMLVVVGIAVLALLAEPLIHSVQNVSNSATIPSFFISFILVPLASNARVAVSAIQTASQGKERTTSLTFSEVNLKDEKEISSRRSREFENMRSQMDVSVVHPFGIGRLINKSFREAPFDGYRYQITSPLIDAGHMAYNSLFLVTISTVLIFTVAGRVITTTSSSDLVSDGVHDEYGGILRINPFVSAEESESCEQTYGFMPCTNTALGNLFLILVYGYLMFLAATYLSAGSELLLEILGPGLVGGLLLPSLGALPDAMLILVSGLSGTVEVAQEQVSVGMGLLAGSTVMLLTVIWGSCVIVGKCDIQNSVAIDKQDTKGFSLVGSGVSTDIWTSYSAMIMAVSVLPFIVVQFPQIMHSSSGRHLAVLIGFIVSVSCLIAYCLYQVLQPKLQKRRLAFAKHKHVKSRFLQYLKKHALGRLLTDQGEPNREVMQKLFHSIDVNKNQHLSRAELRALVVGMQVYEINLNEDDAVDRVMRDFDKSENDEIDFEEFMNGIGKWLQEAKGSKVDVHIAGPDTLKYIHDYYEVSVVADPLVDSVGNFSNATGIPSFFISFIALPLATNSSEAVSAIIFATRKKKRSASLTFSELYGAATMNNVLCLSVFLALVYMRGLTWDFSSEVLVIVIVCVVMGVFGSWRTTFPLWTSFIAFFLYPFSLILVYVLDYVFGWS</sequence>
<dbReference type="Pfam" id="PF01699">
    <property type="entry name" value="Na_Ca_ex"/>
    <property type="match status" value="2"/>
</dbReference>
<evidence type="ECO:0000256" key="16">
    <source>
        <dbReference type="ARBA" id="ARBA00023201"/>
    </source>
</evidence>
<dbReference type="OMA" id="ATHETKC"/>
<reference evidence="20 21" key="1">
    <citation type="journal article" date="2016" name="Sci. Rep.">
        <title>The genome sequence of the outbreeding globe artichoke constructed de novo incorporating a phase-aware low-pass sequencing strategy of F1 progeny.</title>
        <authorList>
            <person name="Scaglione D."/>
            <person name="Reyes-Chin-Wo S."/>
            <person name="Acquadro A."/>
            <person name="Froenicke L."/>
            <person name="Portis E."/>
            <person name="Beitel C."/>
            <person name="Tirone M."/>
            <person name="Mauro R."/>
            <person name="Lo Monaco A."/>
            <person name="Mauromicale G."/>
            <person name="Faccioli P."/>
            <person name="Cattivelli L."/>
            <person name="Rieseberg L."/>
            <person name="Michelmore R."/>
            <person name="Lanteri S."/>
        </authorList>
    </citation>
    <scope>NUCLEOTIDE SEQUENCE [LARGE SCALE GENOMIC DNA]</scope>
    <source>
        <strain evidence="20">2C</strain>
    </source>
</reference>
<feature type="signal peptide" evidence="18">
    <location>
        <begin position="1"/>
        <end position="24"/>
    </location>
</feature>
<dbReference type="GO" id="GO:0005509">
    <property type="term" value="F:calcium ion binding"/>
    <property type="evidence" value="ECO:0007669"/>
    <property type="project" value="InterPro"/>
</dbReference>
<feature type="domain" description="EF-hand" evidence="19">
    <location>
        <begin position="305"/>
        <end position="340"/>
    </location>
</feature>
<evidence type="ECO:0000256" key="2">
    <source>
        <dbReference type="ARBA" id="ARBA00008170"/>
    </source>
</evidence>
<comment type="similarity">
    <text evidence="2">Belongs to the Ca(2+):cation antiporter (CaCA) (TC 2.A.19) family.</text>
</comment>
<dbReference type="InterPro" id="IPR044880">
    <property type="entry name" value="NCX_ion-bd_dom_sf"/>
</dbReference>
<keyword evidence="10" id="KW-0106">Calcium</keyword>
<evidence type="ECO:0000256" key="11">
    <source>
        <dbReference type="ARBA" id="ARBA00022989"/>
    </source>
</evidence>
<organism evidence="20 21">
    <name type="scientific">Cynara cardunculus var. scolymus</name>
    <name type="common">Globe artichoke</name>
    <name type="synonym">Cynara scolymus</name>
    <dbReference type="NCBI Taxonomy" id="59895"/>
    <lineage>
        <taxon>Eukaryota</taxon>
        <taxon>Viridiplantae</taxon>
        <taxon>Streptophyta</taxon>
        <taxon>Embryophyta</taxon>
        <taxon>Tracheophyta</taxon>
        <taxon>Spermatophyta</taxon>
        <taxon>Magnoliopsida</taxon>
        <taxon>eudicotyledons</taxon>
        <taxon>Gunneridae</taxon>
        <taxon>Pentapetalae</taxon>
        <taxon>asterids</taxon>
        <taxon>campanulids</taxon>
        <taxon>Asterales</taxon>
        <taxon>Asteraceae</taxon>
        <taxon>Carduoideae</taxon>
        <taxon>Cardueae</taxon>
        <taxon>Carduinae</taxon>
        <taxon>Cynara</taxon>
    </lineage>
</organism>
<dbReference type="GO" id="GO:0006814">
    <property type="term" value="P:sodium ion transport"/>
    <property type="evidence" value="ECO:0007669"/>
    <property type="project" value="UniProtKB-KW"/>
</dbReference>
<feature type="transmembrane region" description="Helical" evidence="17">
    <location>
        <begin position="760"/>
        <end position="783"/>
    </location>
</feature>
<keyword evidence="5" id="KW-1003">Cell membrane</keyword>
<keyword evidence="18" id="KW-0732">Signal</keyword>
<dbReference type="GO" id="GO:0015369">
    <property type="term" value="F:calcium:proton antiporter activity"/>
    <property type="evidence" value="ECO:0007669"/>
    <property type="project" value="UniProtKB-ARBA"/>
</dbReference>
<evidence type="ECO:0000256" key="3">
    <source>
        <dbReference type="ARBA" id="ARBA00022448"/>
    </source>
</evidence>
<dbReference type="InterPro" id="IPR011992">
    <property type="entry name" value="EF-hand-dom_pair"/>
</dbReference>
<evidence type="ECO:0000256" key="4">
    <source>
        <dbReference type="ARBA" id="ARBA00022449"/>
    </source>
</evidence>
<keyword evidence="6" id="KW-0109">Calcium transport</keyword>
<keyword evidence="4" id="KW-0050">Antiport</keyword>
<dbReference type="PANTHER" id="PTHR31503:SF36">
    <property type="entry name" value="SODIUM_CALCIUM EXCHANGER MEMBRANE REGION DOMAIN-CONTAINING PROTEIN"/>
    <property type="match status" value="1"/>
</dbReference>
<evidence type="ECO:0000256" key="7">
    <source>
        <dbReference type="ARBA" id="ARBA00022692"/>
    </source>
</evidence>
<dbReference type="Gene3D" id="1.20.1420.30">
    <property type="entry name" value="NCX, central ion-binding region"/>
    <property type="match status" value="1"/>
</dbReference>
<dbReference type="Gramene" id="KVI10462">
    <property type="protein sequence ID" value="KVI10462"/>
    <property type="gene ID" value="Ccrd_011128"/>
</dbReference>
<keyword evidence="15 17" id="KW-0472">Membrane</keyword>
<feature type="transmembrane region" description="Helical" evidence="17">
    <location>
        <begin position="795"/>
        <end position="816"/>
    </location>
</feature>
<dbReference type="InterPro" id="IPR004713">
    <property type="entry name" value="CaH_exchang"/>
</dbReference>
<feature type="domain" description="EF-hand" evidence="19">
    <location>
        <begin position="344"/>
        <end position="379"/>
    </location>
</feature>
<evidence type="ECO:0000313" key="21">
    <source>
        <dbReference type="Proteomes" id="UP000243975"/>
    </source>
</evidence>
<feature type="transmembrane region" description="Helical" evidence="17">
    <location>
        <begin position="240"/>
        <end position="262"/>
    </location>
</feature>
<dbReference type="PANTHER" id="PTHR31503">
    <property type="entry name" value="VACUOLAR CALCIUM ION TRANSPORTER"/>
    <property type="match status" value="1"/>
</dbReference>
<dbReference type="InterPro" id="IPR004837">
    <property type="entry name" value="NaCa_Exmemb"/>
</dbReference>
<feature type="transmembrane region" description="Helical" evidence="17">
    <location>
        <begin position="554"/>
        <end position="573"/>
    </location>
</feature>
<dbReference type="SUPFAM" id="SSF47473">
    <property type="entry name" value="EF-hand"/>
    <property type="match status" value="2"/>
</dbReference>
<evidence type="ECO:0000256" key="8">
    <source>
        <dbReference type="ARBA" id="ARBA00022723"/>
    </source>
</evidence>
<keyword evidence="21" id="KW-1185">Reference proteome</keyword>
<evidence type="ECO:0000256" key="15">
    <source>
        <dbReference type="ARBA" id="ARBA00023136"/>
    </source>
</evidence>
<keyword evidence="13" id="KW-0915">Sodium</keyword>
<evidence type="ECO:0000256" key="9">
    <source>
        <dbReference type="ARBA" id="ARBA00022737"/>
    </source>
</evidence>
<dbReference type="Proteomes" id="UP000243975">
    <property type="component" value="Unassembled WGS sequence"/>
</dbReference>
<dbReference type="Pfam" id="PF13499">
    <property type="entry name" value="EF-hand_7"/>
    <property type="match status" value="3"/>
</dbReference>
<keyword evidence="14" id="KW-0406">Ion transport</keyword>
<keyword evidence="11 17" id="KW-1133">Transmembrane helix</keyword>
<evidence type="ECO:0000256" key="14">
    <source>
        <dbReference type="ARBA" id="ARBA00023065"/>
    </source>
</evidence>
<dbReference type="Gene3D" id="1.10.238.10">
    <property type="entry name" value="EF-hand"/>
    <property type="match status" value="3"/>
</dbReference>
<name>A0A103YK30_CYNCS</name>
<feature type="domain" description="EF-hand" evidence="19">
    <location>
        <begin position="441"/>
        <end position="476"/>
    </location>
</feature>
<feature type="transmembrane region" description="Helical" evidence="17">
    <location>
        <begin position="217"/>
        <end position="234"/>
    </location>
</feature>
<comment type="caution">
    <text evidence="20">The sequence shown here is derived from an EMBL/GenBank/DDBJ whole genome shotgun (WGS) entry which is preliminary data.</text>
</comment>
<evidence type="ECO:0000256" key="18">
    <source>
        <dbReference type="SAM" id="SignalP"/>
    </source>
</evidence>
<dbReference type="PROSITE" id="PS50222">
    <property type="entry name" value="EF_HAND_2"/>
    <property type="match status" value="6"/>
</dbReference>
<proteinExistence type="inferred from homology"/>
<dbReference type="GO" id="GO:0006874">
    <property type="term" value="P:intracellular calcium ion homeostasis"/>
    <property type="evidence" value="ECO:0007669"/>
    <property type="project" value="TreeGrafter"/>
</dbReference>
<protein>
    <submittedName>
        <fullName evidence="20">Calcium-binding EF-hand</fullName>
    </submittedName>
</protein>
<evidence type="ECO:0000313" key="20">
    <source>
        <dbReference type="EMBL" id="KVI10462.1"/>
    </source>
</evidence>
<keyword evidence="7 17" id="KW-0812">Transmembrane</keyword>
<dbReference type="FunFam" id="1.20.1420.30:FF:000019">
    <property type="entry name" value="Sodium/calcium exchanger NCL2"/>
    <property type="match status" value="1"/>
</dbReference>
<dbReference type="SMART" id="SM00054">
    <property type="entry name" value="EFh"/>
    <property type="match status" value="6"/>
</dbReference>
<feature type="transmembrane region" description="Helical" evidence="17">
    <location>
        <begin position="1173"/>
        <end position="1189"/>
    </location>
</feature>
<evidence type="ECO:0000259" key="19">
    <source>
        <dbReference type="PROSITE" id="PS50222"/>
    </source>
</evidence>
<dbReference type="CDD" id="cd00051">
    <property type="entry name" value="EFh"/>
    <property type="match status" value="2"/>
</dbReference>
<keyword evidence="3" id="KW-0813">Transport</keyword>
<keyword evidence="12" id="KW-0346">Stress response</keyword>
<feature type="transmembrane region" description="Helical" evidence="17">
    <location>
        <begin position="1141"/>
        <end position="1161"/>
    </location>
</feature>
<evidence type="ECO:0000256" key="6">
    <source>
        <dbReference type="ARBA" id="ARBA00022568"/>
    </source>
</evidence>
<feature type="domain" description="EF-hand" evidence="19">
    <location>
        <begin position="481"/>
        <end position="516"/>
    </location>
</feature>
<evidence type="ECO:0000256" key="13">
    <source>
        <dbReference type="ARBA" id="ARBA00023053"/>
    </source>
</evidence>
<dbReference type="GO" id="GO:0005774">
    <property type="term" value="C:vacuolar membrane"/>
    <property type="evidence" value="ECO:0007669"/>
    <property type="project" value="UniProtKB-ARBA"/>
</dbReference>
<feature type="domain" description="EF-hand" evidence="19">
    <location>
        <begin position="980"/>
        <end position="1015"/>
    </location>
</feature>
<evidence type="ECO:0000256" key="5">
    <source>
        <dbReference type="ARBA" id="ARBA00022475"/>
    </source>
</evidence>
<evidence type="ECO:0000256" key="10">
    <source>
        <dbReference type="ARBA" id="ARBA00022837"/>
    </source>
</evidence>
<feature type="transmembrane region" description="Helical" evidence="17">
    <location>
        <begin position="886"/>
        <end position="906"/>
    </location>
</feature>
<evidence type="ECO:0000256" key="17">
    <source>
        <dbReference type="SAM" id="Phobius"/>
    </source>
</evidence>
<feature type="chain" id="PRO_5007119798" evidence="18">
    <location>
        <begin position="25"/>
        <end position="1222"/>
    </location>
</feature>